<feature type="compositionally biased region" description="Polar residues" evidence="1">
    <location>
        <begin position="1330"/>
        <end position="1346"/>
    </location>
</feature>
<feature type="compositionally biased region" description="Basic and acidic residues" evidence="1">
    <location>
        <begin position="2533"/>
        <end position="2552"/>
    </location>
</feature>
<organism evidence="3 4">
    <name type="scientific">Eumeta variegata</name>
    <name type="common">Bagworm moth</name>
    <name type="synonym">Eumeta japonica</name>
    <dbReference type="NCBI Taxonomy" id="151549"/>
    <lineage>
        <taxon>Eukaryota</taxon>
        <taxon>Metazoa</taxon>
        <taxon>Ecdysozoa</taxon>
        <taxon>Arthropoda</taxon>
        <taxon>Hexapoda</taxon>
        <taxon>Insecta</taxon>
        <taxon>Pterygota</taxon>
        <taxon>Neoptera</taxon>
        <taxon>Endopterygota</taxon>
        <taxon>Lepidoptera</taxon>
        <taxon>Glossata</taxon>
        <taxon>Ditrysia</taxon>
        <taxon>Tineoidea</taxon>
        <taxon>Psychidae</taxon>
        <taxon>Oiketicinae</taxon>
        <taxon>Eumeta</taxon>
    </lineage>
</organism>
<feature type="compositionally biased region" description="Basic and acidic residues" evidence="1">
    <location>
        <begin position="1055"/>
        <end position="1065"/>
    </location>
</feature>
<feature type="region of interest" description="Disordered" evidence="1">
    <location>
        <begin position="2407"/>
        <end position="2441"/>
    </location>
</feature>
<feature type="region of interest" description="Disordered" evidence="1">
    <location>
        <begin position="2504"/>
        <end position="2556"/>
    </location>
</feature>
<feature type="compositionally biased region" description="Basic and acidic residues" evidence="1">
    <location>
        <begin position="1116"/>
        <end position="1125"/>
    </location>
</feature>
<feature type="compositionally biased region" description="Low complexity" evidence="1">
    <location>
        <begin position="2963"/>
        <end position="2973"/>
    </location>
</feature>
<feature type="compositionally biased region" description="Low complexity" evidence="1">
    <location>
        <begin position="873"/>
        <end position="883"/>
    </location>
</feature>
<sequence length="3224" mass="361855">MGCILLYILDPQKRSRMNEYILDLVFGLIHNSFNNHFRIQFANDVEEAYKAWQQTEDFSKKKEIRAHMYRLREERLRDLYSAETALGKGYEFASSRTHSDSFADQSFQSMKSKEVRDAGSPPKEYAYHTQANVSLSGPFTKPSTFTGSKDPELVTHTEYNSSTSATDQRASSLAHHRTESHNKSMVINTSNSQDIHDTSSSDIVSDTTCFDNTNNKILTREEGRGELISRKIEYPDENTRIVTETRCLPDGTTVTSTEREFRVQASTNSRSEQQSRQVHTDANVSTVSTLSKQLCSAETKTAHEDVDFTHYDTTDAQTLRKNIELNQTRNSNIKIEKRSNEDYNQPIQSDLIDIQDSFNTFNQKQHRTDNIETLNQAQDYRKEETVRTQLKKDESIQHVSSTINDYVQRKISSDLSPTHQAWASTLRGDTPPTSRTSTRASSPGSRTYQSSTSSLRSSISPEKNYRKPSSRSGSPTKIDRTSPIRKTPQTRTNVYKKDVRKTNETTDAIISEKTYQRSWAKSPSPQRKPQVGKAPRISPEKSSTKQLSSPRTSPIRKELPYQSNLQDDVIMMATNDRFTRTSVSPERNKNFRSTITPTKTYVDSDYQNTTPKYSIPNRKSPDRMSESSLEYIASKNFQSQEVYDKVRNGKKESYRLIDEETKVLARFDEMLSRTSVTPDKDIPNENLTSMSELISVNVADSHPNKPSTPAQSSSVPHRDSYKSPSPMRTKTESIPEKPLKNKSPSPTRTQTKEVLETRPPSKSPSPSRTKLILENPPIKEDLSKIYERPGNLPKKHSLDKSPSPTRTQTRRVSETRPPSKSPSPSRTKPIPESPPMKGDSSMVYVRPENLPKMRSLDKSPSPTRTQTKEVSETRPPSKSPSPSRTKRIAESPPINRDSKVYEKPGNFPKISSLETSPSPTLINRRSSPEKGQLDSDISQINLETTLKEKEIEQYPSHEHPKSRSSPKKDILDKNTTSVRPTLETKSEKKILQKNTSPTRTKLSDFPVKDDSNNSPTPIYSKLENTEKNPSPIHMKPTNDSEKQPSDITSPSRTKQTMDAEIKITDKTTSSSLSIIESTSEERPARSYLSPTRMSPEKINIRQEKILENSFPKGKRLRETPEKLILDKSPSPTRTKQKSTPESRPLDRSPSPVQTRVTSTPEEHSPYKSSIPSRPKSSGVSKKQPSNKSLSPIRANPSSTLDKNSLHKSSSARNKQSYSPERGRLHESPTDIKSAKEKTSALFRSPSPPSKSKGTFTDDQYIDETDIKADSITSEEDFISLSKKNQKRSTSPHKPQITPSSTRFTSEDKQRHTLDFISHEITKENVDKKIVNTQRMRQLVTPSTSPTRKAKAVDKTPTEESSPTTSVSEILYFGSSQPTATKPLVTDVDDRNEHLETNEKSKTITNNEKYSNDWEIKRSPSPSKIPRRSSSPDQIKQQSIDFPRKSSLKKPSSDNIQKPVDHPSTTFNISLSNDQKTLPEHKIVKKDQPDVLDNVTKIKEKPPLERRETYEERCRKILGMMDENISTTKIDEKNISVESSSSRKKANSNISTAPVAGSVSPTSHYSTGSNIKTKHVSAESNYHNEEVTEELRNRTFKISSRESSRDSSPTKLQDIICVKSTLKNTEQDSQINTVKKVSVNNVMKSSTPQECQTNVIPHKDTPKTNVSLDQPSRSRSNSPLKSVDRLKDVTKTKTEEFISSERETEILDRVKQSLRKLSPNRKSTSREQSPNKTLDSLIISQNEVKNDNIVNKETMSDSIESINSAHMNSKPEKKINLKRDMSPTKKCNVSKPNTNAIHIHTTNDLSKKVKTVSNNEIRSDIKSTIKSKDSLKKSSEGSSISSDTPQKLPTESKKITPTSKQNYSSKSLITKVSTTTNKLTKSLIATKTKNNNNETKDIVDWKAKNEKQQIFNKDNVERKVDTKFSRTNSDTSVRNKKPSPQRNSSKPDIQIVDATTISAKTTKSLMKKDSLTKNNKSKIVTTKDTKTKSIPKPKSATALNISRDEHDVIVKIEQAKSSRENSPDNVCPTPINFEEKELGKPRLPDEVSEPDDDICQRTHNIIHETESIVDDIVEIVEDEELFTKKTESDHIATSDECLLTVTEKVTKFNNKRDASPIKLVDSSNNFIQSEKIDRSYVVDENLKSDDCLLTVSEKVSKFTSGRNMDKDVKNATRNIILKESSIDNENFEDDFTRMSVNDKAHLFIETSENSTKPSPSGRSNINNVHEKVCDKIIKNTKQSHETDSRDIKRKATHDYDVTQTKEHDGSSLTYSKETISSHAKVRDSVSNHFQPSDKVETAKNTVRYSTEILTTHDDCIVETKEHDDMSLSYTKETVSSHAKVKENISPNLKPVDKPETVRVMALRSSEAVKKAKALFENIASTATEKSHEKNHAKVTKLTDISSIKKSMNTEDKFRKDRKTSSIPESDVNKLEGGLHDQQQTSQNELPITTYSNDAIDTQETMSIHTKEYTNKRNVLPEPHTSPETQPQKPSKIKIDFYNHESNVSHQKHTSEVQESKKEETITQCTRRGSGKFGVELRRTSTDRRLPNNERRTSGSDQRQPCIEEIFDLSLLEQLLEKVVGYEQRRRIRAQIRIVKGKLENEHVDGYPTSPKGNVKIQTVSVSKKHPSPDRLKSPKTSEKPTANGHIYEPADRDTVSKISSIKSPKPVWSETHGTARSPTRQPSPEKRTRVSSPTKTPAPPTNKSNRIDEYASAPINKIGLKESGETTATKTKKEVTKREERKDIKTKQYSKYEIAEHFVEDTGEAIGMNGQRSPSRERQTELEEVPQEKTLRLHQRTPSPDFKRPKADTAKHKPDTAIRTVYDIEKKIKTKQVQDEKPTWVTNRNLKKVTSETRTFSTKKMETDKLKYRVASPGKDGGAPIDAITSSYGPGPLDKDGKPLFGIKALRNGASNYQVKGTVVHEEYHARDGEEPTSAVTVTRYGSGPTPRGSRLHGLAALTSPKAVVETSSRSITTSERRESVERAMRADERTAPSAGAGGGPDSERLRAGAGGSGAPETETRAASKARPAEKMVRQSSVKTLTEKFIKNTTDTLKSERSAYPKAGLILRSSGLKDGTAGHSQQNVVLRRTGSQRSMDSGEEHTECRTTTTVTVEARGGRGAQKHAAATTTTTKVQSFLDSDAKVTGVQDILSRMKNADIVLTASDNSEDAEARALLNKFLGASVLMAGMQGYVTERPGGAVVVQVRPQPLRPSSPSMSYVLSSHST</sequence>
<feature type="compositionally biased region" description="Basic and acidic residues" evidence="1">
    <location>
        <begin position="2800"/>
        <end position="2812"/>
    </location>
</feature>
<proteinExistence type="predicted"/>
<dbReference type="EMBL" id="BGZK01001622">
    <property type="protein sequence ID" value="GBP83447.1"/>
    <property type="molecule type" value="Genomic_DNA"/>
</dbReference>
<evidence type="ECO:0000313" key="4">
    <source>
        <dbReference type="Proteomes" id="UP000299102"/>
    </source>
</evidence>
<feature type="compositionally biased region" description="Basic and acidic residues" evidence="1">
    <location>
        <begin position="777"/>
        <end position="787"/>
    </location>
</feature>
<feature type="region of interest" description="Disordered" evidence="1">
    <location>
        <begin position="1643"/>
        <end position="1686"/>
    </location>
</feature>
<reference evidence="3 4" key="1">
    <citation type="journal article" date="2019" name="Commun. Biol.">
        <title>The bagworm genome reveals a unique fibroin gene that provides high tensile strength.</title>
        <authorList>
            <person name="Kono N."/>
            <person name="Nakamura H."/>
            <person name="Ohtoshi R."/>
            <person name="Tomita M."/>
            <person name="Numata K."/>
            <person name="Arakawa K."/>
        </authorList>
    </citation>
    <scope>NUCLEOTIDE SEQUENCE [LARGE SCALE GENOMIC DNA]</scope>
</reference>
<feature type="compositionally biased region" description="Basic and acidic residues" evidence="1">
    <location>
        <begin position="495"/>
        <end position="504"/>
    </location>
</feature>
<feature type="region of interest" description="Disordered" evidence="1">
    <location>
        <begin position="159"/>
        <end position="181"/>
    </location>
</feature>
<feature type="compositionally biased region" description="Basic and acidic residues" evidence="1">
    <location>
        <begin position="3017"/>
        <end position="3032"/>
    </location>
</feature>
<feature type="region of interest" description="Disordered" evidence="1">
    <location>
        <begin position="423"/>
        <end position="561"/>
    </location>
</feature>
<feature type="compositionally biased region" description="Polar residues" evidence="1">
    <location>
        <begin position="912"/>
        <end position="925"/>
    </location>
</feature>
<feature type="compositionally biased region" description="Polar residues" evidence="1">
    <location>
        <begin position="516"/>
        <end position="527"/>
    </location>
</feature>
<feature type="compositionally biased region" description="Low complexity" evidence="1">
    <location>
        <begin position="1358"/>
        <end position="1368"/>
    </location>
</feature>
<comment type="caution">
    <text evidence="3">The sequence shown here is derived from an EMBL/GenBank/DDBJ whole genome shotgun (WGS) entry which is preliminary data.</text>
</comment>
<gene>
    <name evidence="3" type="ORF">EVAR_103328_1</name>
</gene>
<feature type="compositionally biased region" description="Polar residues" evidence="1">
    <location>
        <begin position="1150"/>
        <end position="1159"/>
    </location>
</feature>
<feature type="compositionally biased region" description="Low complexity" evidence="1">
    <location>
        <begin position="2655"/>
        <end position="2665"/>
    </location>
</feature>
<feature type="region of interest" description="Disordered" evidence="1">
    <location>
        <begin position="2924"/>
        <end position="3035"/>
    </location>
</feature>
<feature type="compositionally biased region" description="Polar residues" evidence="1">
    <location>
        <begin position="704"/>
        <end position="715"/>
    </location>
</feature>
<feature type="domain" description="Smoothelin" evidence="2">
    <location>
        <begin position="2556"/>
        <end position="2594"/>
    </location>
</feature>
<feature type="compositionally biased region" description="Low complexity" evidence="1">
    <location>
        <begin position="1418"/>
        <end position="1431"/>
    </location>
</feature>
<feature type="compositionally biased region" description="Low complexity" evidence="1">
    <location>
        <begin position="757"/>
        <end position="770"/>
    </location>
</feature>
<feature type="region of interest" description="Disordered" evidence="1">
    <location>
        <begin position="1918"/>
        <end position="1949"/>
    </location>
</feature>
<feature type="region of interest" description="Disordered" evidence="1">
    <location>
        <begin position="103"/>
        <end position="122"/>
    </location>
</feature>
<evidence type="ECO:0000313" key="3">
    <source>
        <dbReference type="EMBL" id="GBP83447.1"/>
    </source>
</evidence>
<feature type="region of interest" description="Disordered" evidence="1">
    <location>
        <begin position="699"/>
        <end position="1310"/>
    </location>
</feature>
<feature type="region of interest" description="Disordered" evidence="1">
    <location>
        <begin position="2600"/>
        <end position="2742"/>
    </location>
</feature>
<feature type="compositionally biased region" description="Low complexity" evidence="1">
    <location>
        <begin position="815"/>
        <end position="828"/>
    </location>
</feature>
<feature type="compositionally biased region" description="Polar residues" evidence="1">
    <location>
        <begin position="159"/>
        <end position="171"/>
    </location>
</feature>
<dbReference type="OrthoDB" id="6381429at2759"/>
<feature type="compositionally biased region" description="Basic and acidic residues" evidence="1">
    <location>
        <begin position="945"/>
        <end position="972"/>
    </location>
</feature>
<feature type="compositionally biased region" description="Polar residues" evidence="1">
    <location>
        <begin position="1719"/>
        <end position="1732"/>
    </location>
</feature>
<feature type="compositionally biased region" description="Basic and acidic residues" evidence="1">
    <location>
        <begin position="2773"/>
        <end position="2790"/>
    </location>
</feature>
<evidence type="ECO:0000256" key="1">
    <source>
        <dbReference type="SAM" id="MobiDB-lite"/>
    </source>
</evidence>
<feature type="compositionally biased region" description="Low complexity" evidence="1">
    <location>
        <begin position="1067"/>
        <end position="1077"/>
    </location>
</feature>
<feature type="compositionally biased region" description="Basic and acidic residues" evidence="1">
    <location>
        <begin position="729"/>
        <end position="739"/>
    </location>
</feature>
<keyword evidence="4" id="KW-1185">Reference proteome</keyword>
<feature type="compositionally biased region" description="Basic and acidic residues" evidence="1">
    <location>
        <begin position="2625"/>
        <end position="2637"/>
    </location>
</feature>
<feature type="region of interest" description="Disordered" evidence="1">
    <location>
        <begin position="2763"/>
        <end position="2812"/>
    </location>
</feature>
<accession>A0A4C1Z9W9</accession>
<feature type="compositionally biased region" description="Basic and acidic residues" evidence="1">
    <location>
        <begin position="1094"/>
        <end position="1106"/>
    </location>
</feature>
<dbReference type="Proteomes" id="UP000299102">
    <property type="component" value="Unassembled WGS sequence"/>
</dbReference>
<feature type="compositionally biased region" description="Polar residues" evidence="1">
    <location>
        <begin position="1939"/>
        <end position="1949"/>
    </location>
</feature>
<protein>
    <recommendedName>
        <fullName evidence="2">Smoothelin domain-containing protein</fullName>
    </recommendedName>
</protein>
<feature type="compositionally biased region" description="Polar residues" evidence="1">
    <location>
        <begin position="2670"/>
        <end position="2681"/>
    </location>
</feature>
<feature type="region of interest" description="Disordered" evidence="1">
    <location>
        <begin position="265"/>
        <end position="284"/>
    </location>
</feature>
<feature type="compositionally biased region" description="Polar residues" evidence="1">
    <location>
        <begin position="1843"/>
        <end position="1864"/>
    </location>
</feature>
<feature type="region of interest" description="Disordered" evidence="1">
    <location>
        <begin position="1709"/>
        <end position="1732"/>
    </location>
</feature>
<dbReference type="Pfam" id="PF12510">
    <property type="entry name" value="Smoothelin"/>
    <property type="match status" value="1"/>
</dbReference>
<name>A0A4C1Z9W9_EUMVA</name>
<feature type="compositionally biased region" description="Low complexity" evidence="1">
    <location>
        <begin position="430"/>
        <end position="460"/>
    </location>
</feature>
<feature type="compositionally biased region" description="Basic and acidic residues" evidence="1">
    <location>
        <begin position="1220"/>
        <end position="1238"/>
    </location>
</feature>
<feature type="compositionally biased region" description="Polar residues" evidence="1">
    <location>
        <begin position="602"/>
        <end position="612"/>
    </location>
</feature>
<feature type="compositionally biased region" description="Basic and acidic residues" evidence="1">
    <location>
        <begin position="2507"/>
        <end position="2519"/>
    </location>
</feature>
<evidence type="ECO:0000259" key="2">
    <source>
        <dbReference type="Pfam" id="PF12510"/>
    </source>
</evidence>
<feature type="compositionally biased region" description="Basic and acidic residues" evidence="1">
    <location>
        <begin position="1825"/>
        <end position="1834"/>
    </location>
</feature>
<feature type="compositionally biased region" description="Basic and acidic residues" evidence="1">
    <location>
        <begin position="1476"/>
        <end position="1488"/>
    </location>
</feature>
<feature type="region of interest" description="Disordered" evidence="1">
    <location>
        <begin position="1825"/>
        <end position="1864"/>
    </location>
</feature>
<feature type="compositionally biased region" description="Polar residues" evidence="1">
    <location>
        <begin position="1045"/>
        <end position="1054"/>
    </location>
</feature>
<feature type="compositionally biased region" description="Basic and acidic residues" evidence="1">
    <location>
        <begin position="2974"/>
        <end position="2990"/>
    </location>
</feature>
<dbReference type="InterPro" id="IPR022189">
    <property type="entry name" value="SMTN"/>
</dbReference>
<feature type="compositionally biased region" description="Basic and acidic residues" evidence="1">
    <location>
        <begin position="1387"/>
        <end position="1401"/>
    </location>
</feature>
<feature type="region of interest" description="Disordered" evidence="1">
    <location>
        <begin position="1327"/>
        <end position="1488"/>
    </location>
</feature>
<feature type="compositionally biased region" description="Polar residues" evidence="1">
    <location>
        <begin position="1558"/>
        <end position="1570"/>
    </location>
</feature>
<feature type="compositionally biased region" description="Polar residues" evidence="1">
    <location>
        <begin position="1462"/>
        <end position="1475"/>
    </location>
</feature>
<feature type="compositionally biased region" description="Polar residues" evidence="1">
    <location>
        <begin position="1291"/>
        <end position="1303"/>
    </location>
</feature>
<feature type="compositionally biased region" description="Polar residues" evidence="1">
    <location>
        <begin position="1166"/>
        <end position="1218"/>
    </location>
</feature>
<feature type="compositionally biased region" description="Polar residues" evidence="1">
    <location>
        <begin position="1662"/>
        <end position="1679"/>
    </location>
</feature>
<feature type="region of interest" description="Disordered" evidence="1">
    <location>
        <begin position="602"/>
        <end position="623"/>
    </location>
</feature>
<feature type="compositionally biased region" description="Polar residues" evidence="1">
    <location>
        <begin position="935"/>
        <end position="944"/>
    </location>
</feature>
<feature type="compositionally biased region" description="Basic and acidic residues" evidence="1">
    <location>
        <begin position="2730"/>
        <end position="2742"/>
    </location>
</feature>
<feature type="region of interest" description="Disordered" evidence="1">
    <location>
        <begin position="1534"/>
        <end position="1587"/>
    </location>
</feature>